<sequence>MQAISASSVCAAAVGALQASRARGARSALQGRQLRGAASNGSRCRAFFKFGGNKDKSDSGNNDPAYFQGAKREDYLASDVQDYFMYMGMLASEGGYERCEEMLASGTAPVDLLLLMACTENDDGKVEELLASGANPKVTDLQGRSPLELTTKDEVKQLLQAALVAA</sequence>
<dbReference type="GO" id="GO:0090391">
    <property type="term" value="P:granum assembly"/>
    <property type="evidence" value="ECO:0007669"/>
    <property type="project" value="InterPro"/>
</dbReference>
<name>A0A9D4Z244_CHLVU</name>
<dbReference type="SUPFAM" id="SSF48403">
    <property type="entry name" value="Ankyrin repeat"/>
    <property type="match status" value="1"/>
</dbReference>
<gene>
    <name evidence="1" type="ORF">D9Q98_000947</name>
</gene>
<dbReference type="GO" id="GO:0009570">
    <property type="term" value="C:chloroplast stroma"/>
    <property type="evidence" value="ECO:0007669"/>
    <property type="project" value="InterPro"/>
</dbReference>
<comment type="caution">
    <text evidence="1">The sequence shown here is derived from an EMBL/GenBank/DDBJ whole genome shotgun (WGS) entry which is preliminary data.</text>
</comment>
<dbReference type="AlphaFoldDB" id="A0A9D4Z244"/>
<evidence type="ECO:0000313" key="2">
    <source>
        <dbReference type="Proteomes" id="UP001055712"/>
    </source>
</evidence>
<dbReference type="PANTHER" id="PTHR47317">
    <property type="entry name" value="PROTEIN LHCP TRANSLOCATION DEFECT"/>
    <property type="match status" value="1"/>
</dbReference>
<dbReference type="GO" id="GO:0006886">
    <property type="term" value="P:intracellular protein transport"/>
    <property type="evidence" value="ECO:0007669"/>
    <property type="project" value="InterPro"/>
</dbReference>
<dbReference type="GO" id="GO:0009941">
    <property type="term" value="C:chloroplast envelope"/>
    <property type="evidence" value="ECO:0007669"/>
    <property type="project" value="TreeGrafter"/>
</dbReference>
<evidence type="ECO:0000313" key="1">
    <source>
        <dbReference type="EMBL" id="KAI3438519.1"/>
    </source>
</evidence>
<accession>A0A9D4Z244</accession>
<proteinExistence type="predicted"/>
<dbReference type="InterPro" id="IPR044242">
    <property type="entry name" value="LTD-like"/>
</dbReference>
<dbReference type="PANTHER" id="PTHR47317:SF1">
    <property type="entry name" value="PROTEIN LHCP TRANSLOCATION DEFECT"/>
    <property type="match status" value="1"/>
</dbReference>
<dbReference type="Proteomes" id="UP001055712">
    <property type="component" value="Unassembled WGS sequence"/>
</dbReference>
<organism evidence="1 2">
    <name type="scientific">Chlorella vulgaris</name>
    <name type="common">Green alga</name>
    <dbReference type="NCBI Taxonomy" id="3077"/>
    <lineage>
        <taxon>Eukaryota</taxon>
        <taxon>Viridiplantae</taxon>
        <taxon>Chlorophyta</taxon>
        <taxon>core chlorophytes</taxon>
        <taxon>Trebouxiophyceae</taxon>
        <taxon>Chlorellales</taxon>
        <taxon>Chlorellaceae</taxon>
        <taxon>Chlorella clade</taxon>
        <taxon>Chlorella</taxon>
    </lineage>
</organism>
<reference evidence="1" key="1">
    <citation type="journal article" date="2019" name="Plant J.">
        <title>Chlorella vulgaris genome assembly and annotation reveals the molecular basis for metabolic acclimation to high light conditions.</title>
        <authorList>
            <person name="Cecchin M."/>
            <person name="Marcolungo L."/>
            <person name="Rossato M."/>
            <person name="Girolomoni L."/>
            <person name="Cosentino E."/>
            <person name="Cuine S."/>
            <person name="Li-Beisson Y."/>
            <person name="Delledonne M."/>
            <person name="Ballottari M."/>
        </authorList>
    </citation>
    <scope>NUCLEOTIDE SEQUENCE</scope>
    <source>
        <strain evidence="1">211/11P</strain>
    </source>
</reference>
<dbReference type="EMBL" id="SIDB01000001">
    <property type="protein sequence ID" value="KAI3438519.1"/>
    <property type="molecule type" value="Genomic_DNA"/>
</dbReference>
<dbReference type="OrthoDB" id="539213at2759"/>
<keyword evidence="2" id="KW-1185">Reference proteome</keyword>
<dbReference type="InterPro" id="IPR036770">
    <property type="entry name" value="Ankyrin_rpt-contain_sf"/>
</dbReference>
<protein>
    <submittedName>
        <fullName evidence="1">Uncharacterized protein</fullName>
    </submittedName>
</protein>
<dbReference type="Gene3D" id="1.25.40.20">
    <property type="entry name" value="Ankyrin repeat-containing domain"/>
    <property type="match status" value="1"/>
</dbReference>
<reference evidence="1" key="2">
    <citation type="submission" date="2020-11" db="EMBL/GenBank/DDBJ databases">
        <authorList>
            <person name="Cecchin M."/>
            <person name="Marcolungo L."/>
            <person name="Rossato M."/>
            <person name="Girolomoni L."/>
            <person name="Cosentino E."/>
            <person name="Cuine S."/>
            <person name="Li-Beisson Y."/>
            <person name="Delledonne M."/>
            <person name="Ballottari M."/>
        </authorList>
    </citation>
    <scope>NUCLEOTIDE SEQUENCE</scope>
    <source>
        <strain evidence="1">211/11P</strain>
        <tissue evidence="1">Whole cell</tissue>
    </source>
</reference>